<name>G3MQW0_AMBMU</name>
<feature type="region of interest" description="Disordered" evidence="7">
    <location>
        <begin position="465"/>
        <end position="497"/>
    </location>
</feature>
<evidence type="ECO:0000259" key="8">
    <source>
        <dbReference type="Pfam" id="PF00884"/>
    </source>
</evidence>
<comment type="similarity">
    <text evidence="2">Belongs to the sulfatase family.</text>
</comment>
<reference evidence="9" key="1">
    <citation type="journal article" date="2011" name="PLoS ONE">
        <title>A deep insight into the sialotranscriptome of the gulf coast tick, Amblyomma maculatum.</title>
        <authorList>
            <person name="Karim S."/>
            <person name="Singh P."/>
            <person name="Ribeiro J.M."/>
        </authorList>
    </citation>
    <scope>NUCLEOTIDE SEQUENCE</scope>
    <source>
        <tissue evidence="9">Salivary gland</tissue>
    </source>
</reference>
<keyword evidence="6" id="KW-0325">Glycoprotein</keyword>
<dbReference type="Gene3D" id="3.40.720.10">
    <property type="entry name" value="Alkaline Phosphatase, subunit A"/>
    <property type="match status" value="1"/>
</dbReference>
<dbReference type="Gene3D" id="3.30.1120.10">
    <property type="match status" value="1"/>
</dbReference>
<evidence type="ECO:0000256" key="3">
    <source>
        <dbReference type="ARBA" id="ARBA00022723"/>
    </source>
</evidence>
<dbReference type="CDD" id="cd16029">
    <property type="entry name" value="4-S"/>
    <property type="match status" value="1"/>
</dbReference>
<keyword evidence="5" id="KW-0106">Calcium</keyword>
<comment type="cofactor">
    <cofactor evidence="1">
        <name>Ca(2+)</name>
        <dbReference type="ChEBI" id="CHEBI:29108"/>
    </cofactor>
</comment>
<dbReference type="InterPro" id="IPR047115">
    <property type="entry name" value="ARSB"/>
</dbReference>
<keyword evidence="3" id="KW-0479">Metal-binding</keyword>
<dbReference type="PANTHER" id="PTHR10342">
    <property type="entry name" value="ARYLSULFATASE"/>
    <property type="match status" value="1"/>
</dbReference>
<dbReference type="GO" id="GO:0008484">
    <property type="term" value="F:sulfuric ester hydrolase activity"/>
    <property type="evidence" value="ECO:0007669"/>
    <property type="project" value="InterPro"/>
</dbReference>
<sequence>MQTLASCRCYLGPRVECLPSLPSLRPPVVPARFKPGWNDVSWHNERMESPILEQLAKEGVILDQHYALPTCTPTRAALMTGRYPYKLGIQSHGIRTLEPNGLPLGVTTLAEELKRTGYTTHAFGKWHLGYCNQSLTPTRRGFDTFRGFYVGGQDYFSHTLSGGKTSATAKGYDYRNGDEVDYSAKGVYTTTLIANHVLSAIEESQPDKPMFLYVAFQAVHAPLQVPTQYRKMCSIYRNPKRKLLCEMLAVMDHAVGLIVKKLKMKDMWRNTLLVFISDNGGQILYGGNNWPLRGNKNTLFEGGTRVPAFVAGPLIRNGGRNSSSIIHVVDWFPTLLSAAGGESAESQLKDMDGVDQWAAIRDGTLDGTRTEFVYNLDCKKGKLVGAIRDGDLKFILKPSQVRTGWYEEELKGSENPEKLGRNPARMLFNISADPLEKDDLFASLKTEAQRLEAKLRKRALLLVSSRNPDDDPRGDPSFQTPSGTYGPGWCDAPEWTPPGTVLKRVRNDCEASGL</sequence>
<organism evidence="9">
    <name type="scientific">Amblyomma maculatum</name>
    <name type="common">Gulf Coast tick</name>
    <dbReference type="NCBI Taxonomy" id="34609"/>
    <lineage>
        <taxon>Eukaryota</taxon>
        <taxon>Metazoa</taxon>
        <taxon>Ecdysozoa</taxon>
        <taxon>Arthropoda</taxon>
        <taxon>Chelicerata</taxon>
        <taxon>Arachnida</taxon>
        <taxon>Acari</taxon>
        <taxon>Parasitiformes</taxon>
        <taxon>Ixodida</taxon>
        <taxon>Ixodoidea</taxon>
        <taxon>Ixodidae</taxon>
        <taxon>Amblyomminae</taxon>
        <taxon>Amblyomma</taxon>
    </lineage>
</organism>
<dbReference type="InterPro" id="IPR000917">
    <property type="entry name" value="Sulfatase_N"/>
</dbReference>
<accession>G3MQW0</accession>
<dbReference type="InterPro" id="IPR017850">
    <property type="entry name" value="Alkaline_phosphatase_core_sf"/>
</dbReference>
<dbReference type="AlphaFoldDB" id="G3MQW0"/>
<dbReference type="EMBL" id="JO844261">
    <property type="protein sequence ID" value="AEO35878.1"/>
    <property type="molecule type" value="mRNA"/>
</dbReference>
<evidence type="ECO:0000256" key="2">
    <source>
        <dbReference type="ARBA" id="ARBA00008779"/>
    </source>
</evidence>
<proteinExistence type="evidence at transcript level"/>
<protein>
    <recommendedName>
        <fullName evidence="8">Sulfatase N-terminal domain-containing protein</fullName>
    </recommendedName>
</protein>
<dbReference type="GO" id="GO:0046872">
    <property type="term" value="F:metal ion binding"/>
    <property type="evidence" value="ECO:0007669"/>
    <property type="project" value="UniProtKB-KW"/>
</dbReference>
<evidence type="ECO:0000256" key="7">
    <source>
        <dbReference type="SAM" id="MobiDB-lite"/>
    </source>
</evidence>
<dbReference type="InterPro" id="IPR024607">
    <property type="entry name" value="Sulfatase_CS"/>
</dbReference>
<dbReference type="Pfam" id="PF00884">
    <property type="entry name" value="Sulfatase"/>
    <property type="match status" value="1"/>
</dbReference>
<evidence type="ECO:0000256" key="6">
    <source>
        <dbReference type="ARBA" id="ARBA00023180"/>
    </source>
</evidence>
<dbReference type="PANTHER" id="PTHR10342:SF274">
    <property type="entry name" value="ARYLSULFATASE B"/>
    <property type="match status" value="1"/>
</dbReference>
<evidence type="ECO:0000256" key="1">
    <source>
        <dbReference type="ARBA" id="ARBA00001913"/>
    </source>
</evidence>
<evidence type="ECO:0000256" key="4">
    <source>
        <dbReference type="ARBA" id="ARBA00022801"/>
    </source>
</evidence>
<dbReference type="SUPFAM" id="SSF53649">
    <property type="entry name" value="Alkaline phosphatase-like"/>
    <property type="match status" value="1"/>
</dbReference>
<dbReference type="PROSITE" id="PS00523">
    <property type="entry name" value="SULFATASE_1"/>
    <property type="match status" value="1"/>
</dbReference>
<keyword evidence="4" id="KW-0378">Hydrolase</keyword>
<feature type="domain" description="Sulfatase N-terminal" evidence="8">
    <location>
        <begin position="37"/>
        <end position="340"/>
    </location>
</feature>
<evidence type="ECO:0000313" key="9">
    <source>
        <dbReference type="EMBL" id="AEO35878.1"/>
    </source>
</evidence>
<evidence type="ECO:0000256" key="5">
    <source>
        <dbReference type="ARBA" id="ARBA00022837"/>
    </source>
</evidence>